<evidence type="ECO:0000313" key="1">
    <source>
        <dbReference type="EMBL" id="MDR6776086.1"/>
    </source>
</evidence>
<gene>
    <name evidence="1" type="ORF">J2W98_000333</name>
</gene>
<organism evidence="1 2">
    <name type="scientific">Paenibacillus peoriae</name>
    <dbReference type="NCBI Taxonomy" id="59893"/>
    <lineage>
        <taxon>Bacteria</taxon>
        <taxon>Bacillati</taxon>
        <taxon>Bacillota</taxon>
        <taxon>Bacilli</taxon>
        <taxon>Bacillales</taxon>
        <taxon>Paenibacillaceae</taxon>
        <taxon>Paenibacillus</taxon>
    </lineage>
</organism>
<accession>A0ABU1Q8X9</accession>
<name>A0ABU1Q8X9_9BACL</name>
<dbReference type="Proteomes" id="UP001266807">
    <property type="component" value="Unassembled WGS sequence"/>
</dbReference>
<evidence type="ECO:0000313" key="2">
    <source>
        <dbReference type="Proteomes" id="UP001266807"/>
    </source>
</evidence>
<keyword evidence="2" id="KW-1185">Reference proteome</keyword>
<protein>
    <submittedName>
        <fullName evidence="1">Uncharacterized protein</fullName>
    </submittedName>
</protein>
<proteinExistence type="predicted"/>
<sequence>MKNAVEEPKSNRMRKMIGWQLISIRLEQINQKQN</sequence>
<reference evidence="1 2" key="1">
    <citation type="submission" date="2023-07" db="EMBL/GenBank/DDBJ databases">
        <title>Sorghum-associated microbial communities from plants grown in Nebraska, USA.</title>
        <authorList>
            <person name="Schachtman D."/>
        </authorList>
    </citation>
    <scope>NUCLEOTIDE SEQUENCE [LARGE SCALE GENOMIC DNA]</scope>
    <source>
        <strain evidence="1 2">BE143</strain>
    </source>
</reference>
<dbReference type="EMBL" id="JAVDUG010000001">
    <property type="protein sequence ID" value="MDR6776086.1"/>
    <property type="molecule type" value="Genomic_DNA"/>
</dbReference>
<comment type="caution">
    <text evidence="1">The sequence shown here is derived from an EMBL/GenBank/DDBJ whole genome shotgun (WGS) entry which is preliminary data.</text>
</comment>